<keyword evidence="5" id="KW-1185">Reference proteome</keyword>
<evidence type="ECO:0000256" key="1">
    <source>
        <dbReference type="ARBA" id="ARBA00022448"/>
    </source>
</evidence>
<gene>
    <name evidence="4" type="ORF">SAMN04488511_114126</name>
</gene>
<dbReference type="InterPro" id="IPR051909">
    <property type="entry name" value="MFP_Cation_Efflux"/>
</dbReference>
<dbReference type="InterPro" id="IPR058792">
    <property type="entry name" value="Beta-barrel_RND_2"/>
</dbReference>
<evidence type="ECO:0000313" key="4">
    <source>
        <dbReference type="EMBL" id="SFA55268.1"/>
    </source>
</evidence>
<dbReference type="PANTHER" id="PTHR30097:SF4">
    <property type="entry name" value="SLR6042 PROTEIN"/>
    <property type="match status" value="1"/>
</dbReference>
<evidence type="ECO:0000259" key="3">
    <source>
        <dbReference type="Pfam" id="PF25954"/>
    </source>
</evidence>
<dbReference type="GO" id="GO:0060003">
    <property type="term" value="P:copper ion export"/>
    <property type="evidence" value="ECO:0007669"/>
    <property type="project" value="TreeGrafter"/>
</dbReference>
<proteinExistence type="predicted"/>
<keyword evidence="2" id="KW-0472">Membrane</keyword>
<dbReference type="STRING" id="332999.SAMN04488511_114126"/>
<dbReference type="Proteomes" id="UP000198836">
    <property type="component" value="Unassembled WGS sequence"/>
</dbReference>
<evidence type="ECO:0000256" key="2">
    <source>
        <dbReference type="SAM" id="Phobius"/>
    </source>
</evidence>
<feature type="transmembrane region" description="Helical" evidence="2">
    <location>
        <begin position="5"/>
        <end position="25"/>
    </location>
</feature>
<keyword evidence="2" id="KW-1133">Transmembrane helix</keyword>
<dbReference type="GO" id="GO:0015679">
    <property type="term" value="P:plasma membrane copper ion transport"/>
    <property type="evidence" value="ECO:0007669"/>
    <property type="project" value="TreeGrafter"/>
</dbReference>
<dbReference type="EMBL" id="FOJM01000014">
    <property type="protein sequence ID" value="SFA55268.1"/>
    <property type="molecule type" value="Genomic_DNA"/>
</dbReference>
<dbReference type="GO" id="GO:0030313">
    <property type="term" value="C:cell envelope"/>
    <property type="evidence" value="ECO:0007669"/>
    <property type="project" value="TreeGrafter"/>
</dbReference>
<sequence length="326" mass="36430">MAANIFFYVAVFQFLPMFPTLTHLIEYLFGIYIPLPVQTFGFFVALAFISGYLLFSAELKRKEAAGHIAPVEIIIQPKKEILLWEWITNGFLGFLIGYKLVYAAGNYAAFAAEPGQIILSPRGSLPGGLLLCAILLFTVYLKKRRLSLSDHRPVHILRHPYQIMPELITWAALFQAIIKIDRNSLASLELNQPVKITLPDLPGKTLYGKVDFIEPTLQQGDKTVSARVYLDNMEHQLKVNSLINASIETGKSKGLWIPRSALQDLGQTKIIWLKKGSLYYAHSVNIGTFKGNEIQITRGLSATDTLAVDAGYLTDSESFIKTKGHE</sequence>
<feature type="domain" description="CusB-like beta-barrel" evidence="3">
    <location>
        <begin position="184"/>
        <end position="248"/>
    </location>
</feature>
<protein>
    <submittedName>
        <fullName evidence="4">Barrel-sandwich domain of CusB or HlyD membrane-fusion</fullName>
    </submittedName>
</protein>
<accession>A0A1I0TU47</accession>
<keyword evidence="2" id="KW-0812">Transmembrane</keyword>
<dbReference type="AlphaFoldDB" id="A0A1I0TU47"/>
<feature type="transmembrane region" description="Helical" evidence="2">
    <location>
        <begin position="83"/>
        <end position="104"/>
    </location>
</feature>
<organism evidence="4 5">
    <name type="scientific">Pedobacter suwonensis</name>
    <dbReference type="NCBI Taxonomy" id="332999"/>
    <lineage>
        <taxon>Bacteria</taxon>
        <taxon>Pseudomonadati</taxon>
        <taxon>Bacteroidota</taxon>
        <taxon>Sphingobacteriia</taxon>
        <taxon>Sphingobacteriales</taxon>
        <taxon>Sphingobacteriaceae</taxon>
        <taxon>Pedobacter</taxon>
    </lineage>
</organism>
<evidence type="ECO:0000313" key="5">
    <source>
        <dbReference type="Proteomes" id="UP000198836"/>
    </source>
</evidence>
<keyword evidence="1" id="KW-0813">Transport</keyword>
<reference evidence="5" key="1">
    <citation type="submission" date="2016-10" db="EMBL/GenBank/DDBJ databases">
        <authorList>
            <person name="Varghese N."/>
            <person name="Submissions S."/>
        </authorList>
    </citation>
    <scope>NUCLEOTIDE SEQUENCE [LARGE SCALE GENOMIC DNA]</scope>
    <source>
        <strain evidence="5">DSM 18130</strain>
    </source>
</reference>
<feature type="transmembrane region" description="Helical" evidence="2">
    <location>
        <begin position="124"/>
        <end position="141"/>
    </location>
</feature>
<dbReference type="PANTHER" id="PTHR30097">
    <property type="entry name" value="CATION EFFLUX SYSTEM PROTEIN CUSB"/>
    <property type="match status" value="1"/>
</dbReference>
<name>A0A1I0TU47_9SPHI</name>
<feature type="transmembrane region" description="Helical" evidence="2">
    <location>
        <begin position="31"/>
        <end position="55"/>
    </location>
</feature>
<dbReference type="Gene3D" id="2.40.420.20">
    <property type="match status" value="1"/>
</dbReference>
<dbReference type="Pfam" id="PF25954">
    <property type="entry name" value="Beta-barrel_RND_2"/>
    <property type="match status" value="1"/>
</dbReference>
<dbReference type="SUPFAM" id="SSF111369">
    <property type="entry name" value="HlyD-like secretion proteins"/>
    <property type="match status" value="1"/>
</dbReference>
<dbReference type="Gene3D" id="2.40.30.170">
    <property type="match status" value="1"/>
</dbReference>